<feature type="domain" description="Apea-like HEPN" evidence="1">
    <location>
        <begin position="312"/>
        <end position="444"/>
    </location>
</feature>
<dbReference type="Pfam" id="PF18739">
    <property type="entry name" value="HEPN_Apea"/>
    <property type="match status" value="1"/>
</dbReference>
<evidence type="ECO:0000259" key="1">
    <source>
        <dbReference type="Pfam" id="PF18739"/>
    </source>
</evidence>
<organism evidence="3">
    <name type="scientific">Micromonospora sp. HUAS YX12</name>
    <dbReference type="NCBI Taxonomy" id="3156396"/>
    <lineage>
        <taxon>Bacteria</taxon>
        <taxon>Bacillati</taxon>
        <taxon>Actinomycetota</taxon>
        <taxon>Actinomycetes</taxon>
        <taxon>Micromonosporales</taxon>
        <taxon>Micromonosporaceae</taxon>
        <taxon>Micromonospora</taxon>
    </lineage>
</organism>
<dbReference type="AlphaFoldDB" id="A0AAU7R8G8"/>
<sequence>MLPLEVTGSFWLPGHEQAKRHGRLVYDPKDGADLFLTEPLVEVRPDGVMVELGGATRDRIFGLIEEPSYGQPVTLIDCGWLHRKKFFVNSILVGGHFADDEQTVFESVIVRLRDAAPWVGKDAISVDVDLAVEGVDRREMVCRLDRPPASEARFSRGKVIVDFRWSREDVELQSFKINVWPEFVIEYDEMTPLSVVYSDAGNLYNLSSLCTDRADSFDSIVVFRSDHPELVRSGAPIPGTRREIEIKARLGDLSRRTEVKTLSATDVLVPLDDLGGVQAVASWLDSAPSLTPIIGALLSMRSDGIYSENRFLNISSAAEGLHRATVGGSYITPSAFRTLRRQIRRNGVPPEHHAWFSDVMAHANDPSLDRRLRELVSALGENINSLVGNDVDAWVRAIKRARNNLTHLDEGREPLDGSDLYWLAESLFQVTRLCLLQRVGVSAEGMSRAVRSLRRRGVFHEMQAAVERIAGPPPATGDTDA</sequence>
<reference evidence="3" key="1">
    <citation type="submission" date="2024-06" db="EMBL/GenBank/DDBJ databases">
        <title>Micromonospora sp. strain HUAS YX12 genome sequences.</title>
        <authorList>
            <person name="Mo P."/>
        </authorList>
    </citation>
    <scope>NUCLEOTIDE SEQUENCE</scope>
    <source>
        <strain evidence="3">HUAS YX12</strain>
    </source>
</reference>
<dbReference type="InterPro" id="IPR041223">
    <property type="entry name" value="ApeA_NTD"/>
</dbReference>
<proteinExistence type="predicted"/>
<dbReference type="EMBL" id="CP157974">
    <property type="protein sequence ID" value="XBT84649.1"/>
    <property type="molecule type" value="Genomic_DNA"/>
</dbReference>
<dbReference type="Pfam" id="PF18862">
    <property type="entry name" value="ApeA_NTD1"/>
    <property type="match status" value="1"/>
</dbReference>
<name>A0AAU7R8G8_9ACTN</name>
<gene>
    <name evidence="3" type="ORF">ABIH81_14945</name>
</gene>
<evidence type="ECO:0000313" key="3">
    <source>
        <dbReference type="EMBL" id="XBT84649.1"/>
    </source>
</evidence>
<accession>A0AAU7R8G8</accession>
<protein>
    <submittedName>
        <fullName evidence="3">HEPN domain-containing protein</fullName>
    </submittedName>
</protein>
<feature type="domain" description="ApeA N-terminal" evidence="2">
    <location>
        <begin position="5"/>
        <end position="283"/>
    </location>
</feature>
<dbReference type="InterPro" id="IPR041229">
    <property type="entry name" value="HEPN_Apea"/>
</dbReference>
<dbReference type="RefSeq" id="WP_349880830.1">
    <property type="nucleotide sequence ID" value="NZ_CP157974.1"/>
</dbReference>
<evidence type="ECO:0000259" key="2">
    <source>
        <dbReference type="Pfam" id="PF18862"/>
    </source>
</evidence>